<dbReference type="SUPFAM" id="SSF54106">
    <property type="entry name" value="LysM domain"/>
    <property type="match status" value="3"/>
</dbReference>
<dbReference type="CDD" id="cd00118">
    <property type="entry name" value="LysM"/>
    <property type="match status" value="3"/>
</dbReference>
<dbReference type="SMART" id="SM00257">
    <property type="entry name" value="LysM"/>
    <property type="match status" value="3"/>
</dbReference>
<dbReference type="SUPFAM" id="SSF82171">
    <property type="entry name" value="DPP6 N-terminal domain-like"/>
    <property type="match status" value="1"/>
</dbReference>
<feature type="domain" description="LysM" evidence="2">
    <location>
        <begin position="3"/>
        <end position="47"/>
    </location>
</feature>
<dbReference type="InterPro" id="IPR036779">
    <property type="entry name" value="LysM_dom_sf"/>
</dbReference>
<dbReference type="RefSeq" id="WP_092491093.1">
    <property type="nucleotide sequence ID" value="NZ_FNKD01000001.1"/>
</dbReference>
<comment type="similarity">
    <text evidence="1">Belongs to the TolB family.</text>
</comment>
<evidence type="ECO:0000256" key="1">
    <source>
        <dbReference type="ARBA" id="ARBA00009820"/>
    </source>
</evidence>
<accession>A0A1H0XTX8</accession>
<feature type="domain" description="LysM" evidence="2">
    <location>
        <begin position="101"/>
        <end position="150"/>
    </location>
</feature>
<keyword evidence="4" id="KW-1185">Reference proteome</keyword>
<evidence type="ECO:0000313" key="3">
    <source>
        <dbReference type="EMBL" id="SDQ06096.1"/>
    </source>
</evidence>
<dbReference type="InterPro" id="IPR018392">
    <property type="entry name" value="LysM"/>
</dbReference>
<dbReference type="Gene3D" id="3.10.350.10">
    <property type="entry name" value="LysM domain"/>
    <property type="match status" value="3"/>
</dbReference>
<dbReference type="STRING" id="553311.SAMN05216231_0183"/>
<dbReference type="InterPro" id="IPR011659">
    <property type="entry name" value="WD40"/>
</dbReference>
<name>A0A1H0XTX8_9BACI</name>
<dbReference type="Gene3D" id="2.120.10.30">
    <property type="entry name" value="TolB, C-terminal domain"/>
    <property type="match status" value="2"/>
</dbReference>
<dbReference type="Pfam" id="PF07676">
    <property type="entry name" value="PD40"/>
    <property type="match status" value="1"/>
</dbReference>
<organism evidence="3 4">
    <name type="scientific">Virgibacillus salinus</name>
    <dbReference type="NCBI Taxonomy" id="553311"/>
    <lineage>
        <taxon>Bacteria</taxon>
        <taxon>Bacillati</taxon>
        <taxon>Bacillota</taxon>
        <taxon>Bacilli</taxon>
        <taxon>Bacillales</taxon>
        <taxon>Bacillaceae</taxon>
        <taxon>Virgibacillus</taxon>
    </lineage>
</organism>
<dbReference type="Proteomes" id="UP000199444">
    <property type="component" value="Unassembled WGS sequence"/>
</dbReference>
<dbReference type="AlphaFoldDB" id="A0A1H0XTX8"/>
<dbReference type="InterPro" id="IPR011042">
    <property type="entry name" value="6-blade_b-propeller_TolB-like"/>
</dbReference>
<dbReference type="EMBL" id="FNKD01000001">
    <property type="protein sequence ID" value="SDQ06096.1"/>
    <property type="molecule type" value="Genomic_DNA"/>
</dbReference>
<dbReference type="PROSITE" id="PS51782">
    <property type="entry name" value="LYSM"/>
    <property type="match status" value="3"/>
</dbReference>
<evidence type="ECO:0000313" key="4">
    <source>
        <dbReference type="Proteomes" id="UP000199444"/>
    </source>
</evidence>
<sequence>MQLFYTVRPGDTLYQIAIRWGIPVDSLIAANNIQPPYTIFIGQQLSVPPGVDVIRVRAGDTVYNLSQIFKVPQSVIIEANGLEPPYIIQEGQLLKVPPGVPYYIVQPGDSLFQIGRRFNVTTGGLVNTELIRNVNRLPTNAIFPGMRLIIPYAPPGLSGSIAYTANTGDGFDIWLYDLMSGVSTQLTTGLGESFSTPFWSPNSNKIAFVGKNAILYVVDVEEGTVVRIDQFDEGFGNYVSWSPDSLKLTYTKQDNIILYNVNTHQVQRISQPGATDVQWFPNGTELVFQAPDESGVSQLYRIRQDGSDKRQITQNTGGRHNNVRLSPDGLYVLYTTPGASISLIFIVQIATGSVFEVVGGPLAKNYFPEWSPDSRTILYSATAFEDRGYFSLIRTAGNQGQNDRTRAISNCFATPVTWSSDGSRIAYLSGCNEQEFANEMWMMDLTHPVPIRLIAGVSIMALQWSPTPRSPLKKTYTNTEYNVQFQYPANWQSVTAERYEGPDGFFQISAISSDSPLNQVCQNEAFHQLMPYGSAPRIVNTQIQSQEACFIFPSADQPPEMENQAALIVRYPNPVQIGGDTYNYFILWADENHLEEISASLSFIQ</sequence>
<reference evidence="3 4" key="1">
    <citation type="submission" date="2016-10" db="EMBL/GenBank/DDBJ databases">
        <authorList>
            <person name="de Groot N.N."/>
        </authorList>
    </citation>
    <scope>NUCLEOTIDE SEQUENCE [LARGE SCALE GENOMIC DNA]</scope>
    <source>
        <strain evidence="3 4">CGMCC 1.10449</strain>
    </source>
</reference>
<evidence type="ECO:0000259" key="2">
    <source>
        <dbReference type="PROSITE" id="PS51782"/>
    </source>
</evidence>
<dbReference type="PANTHER" id="PTHR36842:SF1">
    <property type="entry name" value="PROTEIN TOLB"/>
    <property type="match status" value="1"/>
</dbReference>
<gene>
    <name evidence="3" type="ORF">SAMN05216231_0183</name>
</gene>
<dbReference type="PANTHER" id="PTHR36842">
    <property type="entry name" value="PROTEIN TOLB HOMOLOG"/>
    <property type="match status" value="1"/>
</dbReference>
<dbReference type="Pfam" id="PF01476">
    <property type="entry name" value="LysM"/>
    <property type="match status" value="3"/>
</dbReference>
<proteinExistence type="inferred from homology"/>
<feature type="domain" description="LysM" evidence="2">
    <location>
        <begin position="52"/>
        <end position="96"/>
    </location>
</feature>
<protein>
    <submittedName>
        <fullName evidence="3">TolB protein</fullName>
    </submittedName>
</protein>